<accession>A0ABW4RZ95</accession>
<dbReference type="PROSITE" id="PS50109">
    <property type="entry name" value="HIS_KIN"/>
    <property type="match status" value="1"/>
</dbReference>
<dbReference type="InterPro" id="IPR004358">
    <property type="entry name" value="Sig_transdc_His_kin-like_C"/>
</dbReference>
<dbReference type="CDD" id="cd00075">
    <property type="entry name" value="HATPase"/>
    <property type="match status" value="1"/>
</dbReference>
<dbReference type="GO" id="GO:0016301">
    <property type="term" value="F:kinase activity"/>
    <property type="evidence" value="ECO:0007669"/>
    <property type="project" value="UniProtKB-KW"/>
</dbReference>
<dbReference type="CDD" id="cd06225">
    <property type="entry name" value="HAMP"/>
    <property type="match status" value="1"/>
</dbReference>
<feature type="domain" description="HAMP" evidence="14">
    <location>
        <begin position="159"/>
        <end position="211"/>
    </location>
</feature>
<keyword evidence="8 12" id="KW-1133">Transmembrane helix</keyword>
<dbReference type="PANTHER" id="PTHR45436:SF5">
    <property type="entry name" value="SENSOR HISTIDINE KINASE TRCS"/>
    <property type="match status" value="1"/>
</dbReference>
<feature type="region of interest" description="Disordered" evidence="11">
    <location>
        <begin position="429"/>
        <end position="448"/>
    </location>
</feature>
<evidence type="ECO:0000256" key="12">
    <source>
        <dbReference type="SAM" id="Phobius"/>
    </source>
</evidence>
<dbReference type="EC" id="2.7.13.3" evidence="3"/>
<evidence type="ECO:0000259" key="14">
    <source>
        <dbReference type="PROSITE" id="PS50885"/>
    </source>
</evidence>
<evidence type="ECO:0000256" key="6">
    <source>
        <dbReference type="ARBA" id="ARBA00022692"/>
    </source>
</evidence>
<dbReference type="SMART" id="SM00304">
    <property type="entry name" value="HAMP"/>
    <property type="match status" value="1"/>
</dbReference>
<keyword evidence="5" id="KW-0808">Transferase</keyword>
<dbReference type="PRINTS" id="PR00344">
    <property type="entry name" value="BCTRLSENSOR"/>
</dbReference>
<dbReference type="InterPro" id="IPR003594">
    <property type="entry name" value="HATPase_dom"/>
</dbReference>
<evidence type="ECO:0000256" key="8">
    <source>
        <dbReference type="ARBA" id="ARBA00022989"/>
    </source>
</evidence>
<dbReference type="PANTHER" id="PTHR45436">
    <property type="entry name" value="SENSOR HISTIDINE KINASE YKOH"/>
    <property type="match status" value="1"/>
</dbReference>
<keyword evidence="9" id="KW-0902">Two-component regulatory system</keyword>
<name>A0ABW4RZ95_9ACTN</name>
<evidence type="ECO:0000256" key="3">
    <source>
        <dbReference type="ARBA" id="ARBA00012438"/>
    </source>
</evidence>
<dbReference type="InterPro" id="IPR003661">
    <property type="entry name" value="HisK_dim/P_dom"/>
</dbReference>
<keyword evidence="4" id="KW-0597">Phosphoprotein</keyword>
<dbReference type="CDD" id="cd00082">
    <property type="entry name" value="HisKA"/>
    <property type="match status" value="1"/>
</dbReference>
<dbReference type="Pfam" id="PF00672">
    <property type="entry name" value="HAMP"/>
    <property type="match status" value="1"/>
</dbReference>
<keyword evidence="6 12" id="KW-0812">Transmembrane</keyword>
<dbReference type="SMART" id="SM00388">
    <property type="entry name" value="HisKA"/>
    <property type="match status" value="1"/>
</dbReference>
<comment type="caution">
    <text evidence="15">The sequence shown here is derived from an EMBL/GenBank/DDBJ whole genome shotgun (WGS) entry which is preliminary data.</text>
</comment>
<comment type="catalytic activity">
    <reaction evidence="1">
        <text>ATP + protein L-histidine = ADP + protein N-phospho-L-histidine.</text>
        <dbReference type="EC" id="2.7.13.3"/>
    </reaction>
</comment>
<reference evidence="16" key="1">
    <citation type="journal article" date="2019" name="Int. J. Syst. Evol. Microbiol.">
        <title>The Global Catalogue of Microorganisms (GCM) 10K type strain sequencing project: providing services to taxonomists for standard genome sequencing and annotation.</title>
        <authorList>
            <consortium name="The Broad Institute Genomics Platform"/>
            <consortium name="The Broad Institute Genome Sequencing Center for Infectious Disease"/>
            <person name="Wu L."/>
            <person name="Ma J."/>
        </authorList>
    </citation>
    <scope>NUCLEOTIDE SEQUENCE [LARGE SCALE GENOMIC DNA]</scope>
    <source>
        <strain evidence="16">CAIM 431</strain>
    </source>
</reference>
<dbReference type="SMART" id="SM00387">
    <property type="entry name" value="HATPase_c"/>
    <property type="match status" value="1"/>
</dbReference>
<evidence type="ECO:0000313" key="15">
    <source>
        <dbReference type="EMBL" id="MFD1891541.1"/>
    </source>
</evidence>
<evidence type="ECO:0000256" key="1">
    <source>
        <dbReference type="ARBA" id="ARBA00000085"/>
    </source>
</evidence>
<evidence type="ECO:0000256" key="7">
    <source>
        <dbReference type="ARBA" id="ARBA00022777"/>
    </source>
</evidence>
<evidence type="ECO:0000256" key="10">
    <source>
        <dbReference type="ARBA" id="ARBA00023136"/>
    </source>
</evidence>
<dbReference type="Gene3D" id="6.10.340.10">
    <property type="match status" value="1"/>
</dbReference>
<keyword evidence="7 15" id="KW-0418">Kinase</keyword>
<dbReference type="InterPro" id="IPR036097">
    <property type="entry name" value="HisK_dim/P_sf"/>
</dbReference>
<dbReference type="Proteomes" id="UP001597326">
    <property type="component" value="Unassembled WGS sequence"/>
</dbReference>
<evidence type="ECO:0000256" key="9">
    <source>
        <dbReference type="ARBA" id="ARBA00023012"/>
    </source>
</evidence>
<dbReference type="InterPro" id="IPR005467">
    <property type="entry name" value="His_kinase_dom"/>
</dbReference>
<dbReference type="InterPro" id="IPR003660">
    <property type="entry name" value="HAMP_dom"/>
</dbReference>
<organism evidence="15 16">
    <name type="scientific">Luteococcus peritonei</name>
    <dbReference type="NCBI Taxonomy" id="88874"/>
    <lineage>
        <taxon>Bacteria</taxon>
        <taxon>Bacillati</taxon>
        <taxon>Actinomycetota</taxon>
        <taxon>Actinomycetes</taxon>
        <taxon>Propionibacteriales</taxon>
        <taxon>Propionibacteriaceae</taxon>
        <taxon>Luteococcus</taxon>
    </lineage>
</organism>
<evidence type="ECO:0000259" key="13">
    <source>
        <dbReference type="PROSITE" id="PS50109"/>
    </source>
</evidence>
<evidence type="ECO:0000256" key="2">
    <source>
        <dbReference type="ARBA" id="ARBA00004236"/>
    </source>
</evidence>
<keyword evidence="16" id="KW-1185">Reference proteome</keyword>
<comment type="subcellular location">
    <subcellularLocation>
        <location evidence="2">Cell membrane</location>
    </subcellularLocation>
</comment>
<keyword evidence="10 12" id="KW-0472">Membrane</keyword>
<dbReference type="SUPFAM" id="SSF47384">
    <property type="entry name" value="Homodimeric domain of signal transducing histidine kinase"/>
    <property type="match status" value="1"/>
</dbReference>
<feature type="transmembrane region" description="Helical" evidence="12">
    <location>
        <begin position="134"/>
        <end position="156"/>
    </location>
</feature>
<dbReference type="Pfam" id="PF00512">
    <property type="entry name" value="HisKA"/>
    <property type="match status" value="1"/>
</dbReference>
<dbReference type="Gene3D" id="1.10.287.130">
    <property type="match status" value="1"/>
</dbReference>
<sequence>MVALAAYWMTRFMLVNQLDNELLDVATVTATPVAADVESMGDLNADALRAANVTLLLVSSDGSARGIPGATITLEPGDEEKAVARTQTGSSARTVTDNDGTRYRMVAVPLTIGEDQYALVMARPLAPTERTLHWLWITMMSTGALGVMLAVALGWWSSRQALRPLRNLSEAVAHVTETDELTPIEIHSEDELGDLTRSFNTMLNSLSSSRERQKRLIADAGHELRTPLTSMRTNIELLVADEKTGMLPEGARGEILHDIAAQLGEFTSLVGDLVQLSREDRVTVNPEPLDFRDVVESAIVRAKRRGPGLVFDVELNPLYLVGEPDTLERAVTNLLDNAVKFSPPDGTIHVHLEGDQLRIADQGPGIAEEDLPHVFDRFYRSDRARNTPGTGLGLSIVAHTITAHGGQVTARRSAEGGAEFVVRLPGRNAPEALEESGDDTITLPAIKD</sequence>
<dbReference type="RefSeq" id="WP_343876083.1">
    <property type="nucleotide sequence ID" value="NZ_BAAAIX010000037.1"/>
</dbReference>
<dbReference type="SUPFAM" id="SSF158472">
    <property type="entry name" value="HAMP domain-like"/>
    <property type="match status" value="1"/>
</dbReference>
<dbReference type="InterPro" id="IPR050428">
    <property type="entry name" value="TCS_sensor_his_kinase"/>
</dbReference>
<dbReference type="InterPro" id="IPR036890">
    <property type="entry name" value="HATPase_C_sf"/>
</dbReference>
<evidence type="ECO:0000256" key="11">
    <source>
        <dbReference type="SAM" id="MobiDB-lite"/>
    </source>
</evidence>
<feature type="domain" description="Histidine kinase" evidence="13">
    <location>
        <begin position="219"/>
        <end position="428"/>
    </location>
</feature>
<dbReference type="Gene3D" id="3.30.565.10">
    <property type="entry name" value="Histidine kinase-like ATPase, C-terminal domain"/>
    <property type="match status" value="1"/>
</dbReference>
<gene>
    <name evidence="15" type="ORF">ACFSCS_15320</name>
</gene>
<dbReference type="Pfam" id="PF02518">
    <property type="entry name" value="HATPase_c"/>
    <property type="match status" value="1"/>
</dbReference>
<dbReference type="SUPFAM" id="SSF55874">
    <property type="entry name" value="ATPase domain of HSP90 chaperone/DNA topoisomerase II/histidine kinase"/>
    <property type="match status" value="1"/>
</dbReference>
<evidence type="ECO:0000256" key="4">
    <source>
        <dbReference type="ARBA" id="ARBA00022553"/>
    </source>
</evidence>
<protein>
    <recommendedName>
        <fullName evidence="3">histidine kinase</fullName>
        <ecNumber evidence="3">2.7.13.3</ecNumber>
    </recommendedName>
</protein>
<evidence type="ECO:0000256" key="5">
    <source>
        <dbReference type="ARBA" id="ARBA00022679"/>
    </source>
</evidence>
<dbReference type="EMBL" id="JBHUFZ010000036">
    <property type="protein sequence ID" value="MFD1891541.1"/>
    <property type="molecule type" value="Genomic_DNA"/>
</dbReference>
<dbReference type="PROSITE" id="PS50885">
    <property type="entry name" value="HAMP"/>
    <property type="match status" value="1"/>
</dbReference>
<evidence type="ECO:0000313" key="16">
    <source>
        <dbReference type="Proteomes" id="UP001597326"/>
    </source>
</evidence>
<proteinExistence type="predicted"/>